<proteinExistence type="predicted"/>
<dbReference type="EMBL" id="GGEC01060751">
    <property type="protein sequence ID" value="MBX41235.1"/>
    <property type="molecule type" value="Transcribed_RNA"/>
</dbReference>
<protein>
    <submittedName>
        <fullName evidence="1">Uncharacterized protein</fullName>
    </submittedName>
</protein>
<evidence type="ECO:0000313" key="1">
    <source>
        <dbReference type="EMBL" id="MBX41235.1"/>
    </source>
</evidence>
<organism evidence="1">
    <name type="scientific">Rhizophora mucronata</name>
    <name type="common">Asiatic mangrove</name>
    <dbReference type="NCBI Taxonomy" id="61149"/>
    <lineage>
        <taxon>Eukaryota</taxon>
        <taxon>Viridiplantae</taxon>
        <taxon>Streptophyta</taxon>
        <taxon>Embryophyta</taxon>
        <taxon>Tracheophyta</taxon>
        <taxon>Spermatophyta</taxon>
        <taxon>Magnoliopsida</taxon>
        <taxon>eudicotyledons</taxon>
        <taxon>Gunneridae</taxon>
        <taxon>Pentapetalae</taxon>
        <taxon>rosids</taxon>
        <taxon>fabids</taxon>
        <taxon>Malpighiales</taxon>
        <taxon>Rhizophoraceae</taxon>
        <taxon>Rhizophora</taxon>
    </lineage>
</organism>
<reference evidence="1" key="1">
    <citation type="submission" date="2018-02" db="EMBL/GenBank/DDBJ databases">
        <title>Rhizophora mucronata_Transcriptome.</title>
        <authorList>
            <person name="Meera S.P."/>
            <person name="Sreeshan A."/>
            <person name="Augustine A."/>
        </authorList>
    </citation>
    <scope>NUCLEOTIDE SEQUENCE</scope>
    <source>
        <tissue evidence="1">Leaf</tissue>
    </source>
</reference>
<sequence length="40" mass="4631">MHPFGCPKLWRSYGHCLIECWGLQKYLPTLFPLALVPGKE</sequence>
<dbReference type="AlphaFoldDB" id="A0A2P2NFH6"/>
<accession>A0A2P2NFH6</accession>
<name>A0A2P2NFH6_RHIMU</name>